<feature type="transmembrane region" description="Helical" evidence="4">
    <location>
        <begin position="154"/>
        <end position="178"/>
    </location>
</feature>
<organism evidence="6 7">
    <name type="scientific">Kushneria konosiri</name>
    <dbReference type="NCBI Taxonomy" id="698828"/>
    <lineage>
        <taxon>Bacteria</taxon>
        <taxon>Pseudomonadati</taxon>
        <taxon>Pseudomonadota</taxon>
        <taxon>Gammaproteobacteria</taxon>
        <taxon>Oceanospirillales</taxon>
        <taxon>Halomonadaceae</taxon>
        <taxon>Kushneria</taxon>
    </lineage>
</organism>
<dbReference type="CDD" id="cd01949">
    <property type="entry name" value="GGDEF"/>
    <property type="match status" value="1"/>
</dbReference>
<accession>A0A2Z2H6S6</accession>
<dbReference type="PROSITE" id="PS50887">
    <property type="entry name" value="GGDEF"/>
    <property type="match status" value="1"/>
</dbReference>
<dbReference type="InterPro" id="IPR050469">
    <property type="entry name" value="Diguanylate_Cyclase"/>
</dbReference>
<dbReference type="PANTHER" id="PTHR45138:SF9">
    <property type="entry name" value="DIGUANYLATE CYCLASE DGCM-RELATED"/>
    <property type="match status" value="1"/>
</dbReference>
<dbReference type="SMART" id="SM00267">
    <property type="entry name" value="GGDEF"/>
    <property type="match status" value="1"/>
</dbReference>
<dbReference type="GO" id="GO:0052621">
    <property type="term" value="F:diguanylate cyclase activity"/>
    <property type="evidence" value="ECO:0007669"/>
    <property type="project" value="UniProtKB-EC"/>
</dbReference>
<evidence type="ECO:0000313" key="7">
    <source>
        <dbReference type="Proteomes" id="UP000250025"/>
    </source>
</evidence>
<dbReference type="EMBL" id="CP021323">
    <property type="protein sequence ID" value="ARS53008.1"/>
    <property type="molecule type" value="Genomic_DNA"/>
</dbReference>
<evidence type="ECO:0000256" key="4">
    <source>
        <dbReference type="SAM" id="Phobius"/>
    </source>
</evidence>
<name>A0A2Z2H6S6_9GAMM</name>
<evidence type="ECO:0000313" key="6">
    <source>
        <dbReference type="EMBL" id="ARS53008.1"/>
    </source>
</evidence>
<evidence type="ECO:0000256" key="1">
    <source>
        <dbReference type="ARBA" id="ARBA00001946"/>
    </source>
</evidence>
<keyword evidence="4" id="KW-0812">Transmembrane</keyword>
<gene>
    <name evidence="6" type="ORF">B9G99_09025</name>
</gene>
<comment type="cofactor">
    <cofactor evidence="1">
        <name>Mg(2+)</name>
        <dbReference type="ChEBI" id="CHEBI:18420"/>
    </cofactor>
</comment>
<feature type="transmembrane region" description="Helical" evidence="4">
    <location>
        <begin position="6"/>
        <end position="27"/>
    </location>
</feature>
<evidence type="ECO:0000259" key="5">
    <source>
        <dbReference type="PROSITE" id="PS50887"/>
    </source>
</evidence>
<dbReference type="EC" id="2.7.7.65" evidence="2"/>
<dbReference type="Pfam" id="PF00990">
    <property type="entry name" value="GGDEF"/>
    <property type="match status" value="1"/>
</dbReference>
<comment type="catalytic activity">
    <reaction evidence="3">
        <text>2 GTP = 3',3'-c-di-GMP + 2 diphosphate</text>
        <dbReference type="Rhea" id="RHEA:24898"/>
        <dbReference type="ChEBI" id="CHEBI:33019"/>
        <dbReference type="ChEBI" id="CHEBI:37565"/>
        <dbReference type="ChEBI" id="CHEBI:58805"/>
        <dbReference type="EC" id="2.7.7.65"/>
    </reaction>
</comment>
<dbReference type="NCBIfam" id="TIGR00254">
    <property type="entry name" value="GGDEF"/>
    <property type="match status" value="1"/>
</dbReference>
<protein>
    <recommendedName>
        <fullName evidence="2">diguanylate cyclase</fullName>
        <ecNumber evidence="2">2.7.7.65</ecNumber>
    </recommendedName>
</protein>
<keyword evidence="4" id="KW-0472">Membrane</keyword>
<dbReference type="AlphaFoldDB" id="A0A2Z2H6S6"/>
<reference evidence="6 7" key="1">
    <citation type="journal article" date="2017" name="Int. J. Syst. Evol. Microbiol.">
        <title>Kushneria konosiri sp. nov., isolated from the Korean salt-fermented seafood Daemi-jeot.</title>
        <authorList>
            <person name="Yun J.H."/>
            <person name="Park S.K."/>
            <person name="Lee J.Y."/>
            <person name="Jung M.J."/>
            <person name="Bae J.W."/>
        </authorList>
    </citation>
    <scope>NUCLEOTIDE SEQUENCE [LARGE SCALE GENOMIC DNA]</scope>
    <source>
        <strain evidence="6 7">X49</strain>
    </source>
</reference>
<keyword evidence="4" id="KW-1133">Transmembrane helix</keyword>
<dbReference type="Gene3D" id="3.30.70.270">
    <property type="match status" value="1"/>
</dbReference>
<dbReference type="SUPFAM" id="SSF55073">
    <property type="entry name" value="Nucleotide cyclase"/>
    <property type="match status" value="1"/>
</dbReference>
<feature type="transmembrane region" description="Helical" evidence="4">
    <location>
        <begin position="120"/>
        <end position="142"/>
    </location>
</feature>
<dbReference type="InterPro" id="IPR043128">
    <property type="entry name" value="Rev_trsase/Diguanyl_cyclase"/>
</dbReference>
<dbReference type="KEGG" id="kus:B9G99_09025"/>
<proteinExistence type="predicted"/>
<feature type="transmembrane region" description="Helical" evidence="4">
    <location>
        <begin position="95"/>
        <end position="114"/>
    </location>
</feature>
<feature type="transmembrane region" description="Helical" evidence="4">
    <location>
        <begin position="62"/>
        <end position="83"/>
    </location>
</feature>
<evidence type="ECO:0000256" key="3">
    <source>
        <dbReference type="ARBA" id="ARBA00034247"/>
    </source>
</evidence>
<dbReference type="GO" id="GO:0043709">
    <property type="term" value="P:cell adhesion involved in single-species biofilm formation"/>
    <property type="evidence" value="ECO:0007669"/>
    <property type="project" value="TreeGrafter"/>
</dbReference>
<dbReference type="PANTHER" id="PTHR45138">
    <property type="entry name" value="REGULATORY COMPONENTS OF SENSORY TRANSDUCTION SYSTEM"/>
    <property type="match status" value="1"/>
</dbReference>
<dbReference type="InterPro" id="IPR000160">
    <property type="entry name" value="GGDEF_dom"/>
</dbReference>
<feature type="domain" description="GGDEF" evidence="5">
    <location>
        <begin position="249"/>
        <end position="382"/>
    </location>
</feature>
<dbReference type="InterPro" id="IPR029787">
    <property type="entry name" value="Nucleotide_cyclase"/>
</dbReference>
<dbReference type="FunFam" id="3.30.70.270:FF:000001">
    <property type="entry name" value="Diguanylate cyclase domain protein"/>
    <property type="match status" value="1"/>
</dbReference>
<dbReference type="GO" id="GO:1902201">
    <property type="term" value="P:negative regulation of bacterial-type flagellum-dependent cell motility"/>
    <property type="evidence" value="ECO:0007669"/>
    <property type="project" value="TreeGrafter"/>
</dbReference>
<dbReference type="GO" id="GO:0005886">
    <property type="term" value="C:plasma membrane"/>
    <property type="evidence" value="ECO:0007669"/>
    <property type="project" value="TreeGrafter"/>
</dbReference>
<sequence length="393" mass="43660">MFIHPEILYLIGGTSRCTFMVVFLTTVICQPEERCLRHWLTSLMASAAGCFCMSQSPSYPVAPFPLSLIATTLFSLSLGLAWSGLRRFYHRSVHLPTLMVITLTPGMLHLLLLWLETSQILHMSTTFLVTAIMAVLAMVEILRPPRRRILSQYVVAMAFFIYFLALFIPLAMLVTGVMTMEMMVSGQAAILADQILCILIHSGFIAMTSERSGMTLKHLSETDQLTGLSNRRGLQSALKRQKALYRPGQVLSMIIIDLDHFKAINDRLGHDAGDAVLRQFSQHLIAITRCQDMAVRWGGEEFLILLPDTPVEKAALLAERLRARVEGTPFALEPKALNITISLGVAVTPANTCDFDSVLQNADEALYKAKREGRNRVCCHDPSSLSRPLAVQA</sequence>
<evidence type="ECO:0000256" key="2">
    <source>
        <dbReference type="ARBA" id="ARBA00012528"/>
    </source>
</evidence>
<dbReference type="Proteomes" id="UP000250025">
    <property type="component" value="Chromosome"/>
</dbReference>
<keyword evidence="7" id="KW-1185">Reference proteome</keyword>